<gene>
    <name evidence="1" type="ORF">MCOR_14507</name>
</gene>
<dbReference type="Proteomes" id="UP000507470">
    <property type="component" value="Unassembled WGS sequence"/>
</dbReference>
<name>A0A6J8B5K9_MYTCO</name>
<protein>
    <submittedName>
        <fullName evidence="1">Uncharacterized protein</fullName>
    </submittedName>
</protein>
<keyword evidence="2" id="KW-1185">Reference proteome</keyword>
<dbReference type="EMBL" id="CACVKT020002547">
    <property type="protein sequence ID" value="CAC5378294.1"/>
    <property type="molecule type" value="Genomic_DNA"/>
</dbReference>
<proteinExistence type="predicted"/>
<evidence type="ECO:0000313" key="1">
    <source>
        <dbReference type="EMBL" id="CAC5378294.1"/>
    </source>
</evidence>
<evidence type="ECO:0000313" key="2">
    <source>
        <dbReference type="Proteomes" id="UP000507470"/>
    </source>
</evidence>
<reference evidence="1 2" key="1">
    <citation type="submission" date="2020-06" db="EMBL/GenBank/DDBJ databases">
        <authorList>
            <person name="Li R."/>
            <person name="Bekaert M."/>
        </authorList>
    </citation>
    <scope>NUCLEOTIDE SEQUENCE [LARGE SCALE GENOMIC DNA]</scope>
    <source>
        <strain evidence="2">wild</strain>
    </source>
</reference>
<sequence length="186" mass="21621">METVKLQKSFTQAENLSNQCTQMLDEDQTIPKTTFKNILQEPEHEQEQFTYETEQRIDADLINEPQNPMYDTELKLPLSGSRVLIAGSSVLKGINPSTLKEYIHVHDHRGANVLDLYNDIRNSIHLNRYGTIKLLKNINKIIKVFKGKPLQYHLNQQNRNRFQSSDSQYYSNNFITQDQDINHGVT</sequence>
<organism evidence="1 2">
    <name type="scientific">Mytilus coruscus</name>
    <name type="common">Sea mussel</name>
    <dbReference type="NCBI Taxonomy" id="42192"/>
    <lineage>
        <taxon>Eukaryota</taxon>
        <taxon>Metazoa</taxon>
        <taxon>Spiralia</taxon>
        <taxon>Lophotrochozoa</taxon>
        <taxon>Mollusca</taxon>
        <taxon>Bivalvia</taxon>
        <taxon>Autobranchia</taxon>
        <taxon>Pteriomorphia</taxon>
        <taxon>Mytilida</taxon>
        <taxon>Mytiloidea</taxon>
        <taxon>Mytilidae</taxon>
        <taxon>Mytilinae</taxon>
        <taxon>Mytilus</taxon>
    </lineage>
</organism>
<dbReference type="AlphaFoldDB" id="A0A6J8B5K9"/>
<accession>A0A6J8B5K9</accession>